<evidence type="ECO:0000313" key="2">
    <source>
        <dbReference type="EMBL" id="KAL0171157.1"/>
    </source>
</evidence>
<dbReference type="EMBL" id="JAMKFB020000016">
    <property type="protein sequence ID" value="KAL0171157.1"/>
    <property type="molecule type" value="Genomic_DNA"/>
</dbReference>
<feature type="compositionally biased region" description="Basic and acidic residues" evidence="1">
    <location>
        <begin position="40"/>
        <end position="64"/>
    </location>
</feature>
<feature type="region of interest" description="Disordered" evidence="1">
    <location>
        <begin position="1"/>
        <end position="64"/>
    </location>
</feature>
<comment type="caution">
    <text evidence="2">The sequence shown here is derived from an EMBL/GenBank/DDBJ whole genome shotgun (WGS) entry which is preliminary data.</text>
</comment>
<feature type="non-terminal residue" evidence="2">
    <location>
        <position position="1"/>
    </location>
</feature>
<reference evidence="2 3" key="1">
    <citation type="submission" date="2024-05" db="EMBL/GenBank/DDBJ databases">
        <title>Genome sequencing and assembly of Indian major carp, Cirrhinus mrigala (Hamilton, 1822).</title>
        <authorList>
            <person name="Mohindra V."/>
            <person name="Chowdhury L.M."/>
            <person name="Lal K."/>
            <person name="Jena J.K."/>
        </authorList>
    </citation>
    <scope>NUCLEOTIDE SEQUENCE [LARGE SCALE GENOMIC DNA]</scope>
    <source>
        <strain evidence="2">CM1030</strain>
        <tissue evidence="2">Blood</tissue>
    </source>
</reference>
<dbReference type="AlphaFoldDB" id="A0ABD0PB61"/>
<proteinExistence type="predicted"/>
<keyword evidence="3" id="KW-1185">Reference proteome</keyword>
<gene>
    <name evidence="2" type="ORF">M9458_031468</name>
</gene>
<feature type="compositionally biased region" description="Polar residues" evidence="1">
    <location>
        <begin position="9"/>
        <end position="18"/>
    </location>
</feature>
<sequence length="94" mass="10375">ARITAGPQLRSSIRPQDTTNHKLGSDESGAGRGAGHSQRARWEKHGSVGQNEERPAQLEEPEELMKIRRPGEAKLTLYLMTDNQSAHHGKQQPA</sequence>
<evidence type="ECO:0000256" key="1">
    <source>
        <dbReference type="SAM" id="MobiDB-lite"/>
    </source>
</evidence>
<organism evidence="2 3">
    <name type="scientific">Cirrhinus mrigala</name>
    <name type="common">Mrigala</name>
    <dbReference type="NCBI Taxonomy" id="683832"/>
    <lineage>
        <taxon>Eukaryota</taxon>
        <taxon>Metazoa</taxon>
        <taxon>Chordata</taxon>
        <taxon>Craniata</taxon>
        <taxon>Vertebrata</taxon>
        <taxon>Euteleostomi</taxon>
        <taxon>Actinopterygii</taxon>
        <taxon>Neopterygii</taxon>
        <taxon>Teleostei</taxon>
        <taxon>Ostariophysi</taxon>
        <taxon>Cypriniformes</taxon>
        <taxon>Cyprinidae</taxon>
        <taxon>Labeoninae</taxon>
        <taxon>Labeonini</taxon>
        <taxon>Cirrhinus</taxon>
    </lineage>
</organism>
<feature type="non-terminal residue" evidence="2">
    <location>
        <position position="94"/>
    </location>
</feature>
<accession>A0ABD0PB61</accession>
<protein>
    <submittedName>
        <fullName evidence="2">Uncharacterized protein</fullName>
    </submittedName>
</protein>
<evidence type="ECO:0000313" key="3">
    <source>
        <dbReference type="Proteomes" id="UP001529510"/>
    </source>
</evidence>
<dbReference type="Proteomes" id="UP001529510">
    <property type="component" value="Unassembled WGS sequence"/>
</dbReference>
<name>A0ABD0PB61_CIRMR</name>